<organism evidence="1 2">
    <name type="scientific">Oryza glaberrima</name>
    <name type="common">African rice</name>
    <dbReference type="NCBI Taxonomy" id="4538"/>
    <lineage>
        <taxon>Eukaryota</taxon>
        <taxon>Viridiplantae</taxon>
        <taxon>Streptophyta</taxon>
        <taxon>Embryophyta</taxon>
        <taxon>Tracheophyta</taxon>
        <taxon>Spermatophyta</taxon>
        <taxon>Magnoliopsida</taxon>
        <taxon>Liliopsida</taxon>
        <taxon>Poales</taxon>
        <taxon>Poaceae</taxon>
        <taxon>BOP clade</taxon>
        <taxon>Oryzoideae</taxon>
        <taxon>Oryzeae</taxon>
        <taxon>Oryzinae</taxon>
        <taxon>Oryza</taxon>
    </lineage>
</organism>
<dbReference type="Gramene" id="ORGLA08G0069100.1">
    <property type="protein sequence ID" value="ORGLA08G0069100.1"/>
    <property type="gene ID" value="ORGLA08G0069100"/>
</dbReference>
<accession>I1QGZ0</accession>
<sequence length="243" mass="26123">MAGGGSGATTLGRGGSAALGSGYGNNNGGCGDILGRAVSAAQEAVAATMTVTACDNEIFACGCIGRMQNSDFRRTLGADSGALLVRHGSLVSIKKYKKSNGERNNVEKTSMPLKTLLGHRIVPHLRRSSRASPHLFEPWTVNNAKSLRLEMNNRSQFPIRQFFLHAWGRVDDGTMRLCSPQPAPTLQPAGHIRTATLLQWLAPTTYQEPRQSHIGRARRLPPLLVGLLSSISRLVSSKARPKS</sequence>
<name>I1QGZ0_ORYGL</name>
<protein>
    <submittedName>
        <fullName evidence="1">Uncharacterized protein</fullName>
    </submittedName>
</protein>
<dbReference type="EnsemblPlants" id="ORGLA08G0069100.1">
    <property type="protein sequence ID" value="ORGLA08G0069100.1"/>
    <property type="gene ID" value="ORGLA08G0069100"/>
</dbReference>
<keyword evidence="2" id="KW-1185">Reference proteome</keyword>
<evidence type="ECO:0000313" key="1">
    <source>
        <dbReference type="EnsemblPlants" id="ORGLA08G0069100.1"/>
    </source>
</evidence>
<dbReference type="Proteomes" id="UP000007306">
    <property type="component" value="Chromosome 8"/>
</dbReference>
<dbReference type="HOGENOM" id="CLU_100020_0_0_1"/>
<proteinExistence type="predicted"/>
<dbReference type="AlphaFoldDB" id="I1QGZ0"/>
<evidence type="ECO:0000313" key="2">
    <source>
        <dbReference type="Proteomes" id="UP000007306"/>
    </source>
</evidence>
<reference evidence="1 2" key="2">
    <citation type="submission" date="2018-04" db="EMBL/GenBank/DDBJ databases">
        <title>OglaRS2 (Oryza glaberrima Reference Sequence Version 2).</title>
        <authorList>
            <person name="Zhang J."/>
            <person name="Kudrna D."/>
            <person name="Lee S."/>
            <person name="Talag J."/>
            <person name="Rajasekar S."/>
            <person name="Wing R.A."/>
        </authorList>
    </citation>
    <scope>NUCLEOTIDE SEQUENCE [LARGE SCALE GENOMIC DNA]</scope>
    <source>
        <strain evidence="1 2">cv. IRGC 96717</strain>
    </source>
</reference>
<reference evidence="1" key="1">
    <citation type="submission" date="2015-06" db="UniProtKB">
        <authorList>
            <consortium name="EnsemblPlants"/>
        </authorList>
    </citation>
    <scope>IDENTIFICATION</scope>
</reference>